<reference evidence="2" key="1">
    <citation type="submission" date="2023-07" db="EMBL/GenBank/DDBJ databases">
        <authorList>
            <consortium name="AG Swart"/>
            <person name="Singh M."/>
            <person name="Singh A."/>
            <person name="Seah K."/>
            <person name="Emmerich C."/>
        </authorList>
    </citation>
    <scope>NUCLEOTIDE SEQUENCE</scope>
    <source>
        <strain evidence="2">DP1</strain>
    </source>
</reference>
<evidence type="ECO:0000313" key="2">
    <source>
        <dbReference type="EMBL" id="CAI2362126.1"/>
    </source>
</evidence>
<dbReference type="AlphaFoldDB" id="A0AAD1U8I2"/>
<accession>A0AAD1U8I2</accession>
<feature type="compositionally biased region" description="Polar residues" evidence="1">
    <location>
        <begin position="14"/>
        <end position="26"/>
    </location>
</feature>
<feature type="compositionally biased region" description="Acidic residues" evidence="1">
    <location>
        <begin position="267"/>
        <end position="291"/>
    </location>
</feature>
<feature type="region of interest" description="Disordered" evidence="1">
    <location>
        <begin position="1"/>
        <end position="378"/>
    </location>
</feature>
<evidence type="ECO:0000313" key="3">
    <source>
        <dbReference type="Proteomes" id="UP001295684"/>
    </source>
</evidence>
<comment type="caution">
    <text evidence="2">The sequence shown here is derived from an EMBL/GenBank/DDBJ whole genome shotgun (WGS) entry which is preliminary data.</text>
</comment>
<feature type="compositionally biased region" description="Polar residues" evidence="1">
    <location>
        <begin position="249"/>
        <end position="265"/>
    </location>
</feature>
<feature type="compositionally biased region" description="Acidic residues" evidence="1">
    <location>
        <begin position="343"/>
        <end position="373"/>
    </location>
</feature>
<feature type="compositionally biased region" description="Polar residues" evidence="1">
    <location>
        <begin position="197"/>
        <end position="208"/>
    </location>
</feature>
<gene>
    <name evidence="2" type="ORF">ECRASSUSDP1_LOCUS3445</name>
</gene>
<name>A0AAD1U8I2_EUPCR</name>
<protein>
    <submittedName>
        <fullName evidence="2">Uncharacterized protein</fullName>
    </submittedName>
</protein>
<feature type="compositionally biased region" description="Basic and acidic residues" evidence="1">
    <location>
        <begin position="114"/>
        <end position="155"/>
    </location>
</feature>
<dbReference type="Proteomes" id="UP001295684">
    <property type="component" value="Unassembled WGS sequence"/>
</dbReference>
<evidence type="ECO:0000256" key="1">
    <source>
        <dbReference type="SAM" id="MobiDB-lite"/>
    </source>
</evidence>
<feature type="compositionally biased region" description="Low complexity" evidence="1">
    <location>
        <begin position="56"/>
        <end position="79"/>
    </location>
</feature>
<sequence>MRKTLSNSSQSSSIPANTSPYTFQPPNSLPSPAAIYCPTPKPPASVHPMVTRLRQKTSSQSTCSQTSTSDTSSQQAGQQPTGRLMGKLTGKAPRSMMPKTVEQKLKKRLKGNARRKDEEIVEKNKGVRNSLDDKKSDGSKISQVKDDKLQQRSEVEDNFLSETSSKQESFKKESYKSDIIGCTEDTLSNDKTDPTEISKSQATYQSVETKTVPSPKTTPSKPPSVQDPSNAASSSPKPPSHRKRQKPSGTPSSHSQKSNKIQKVTENLEDEAEVPEAEESESEGEEEAESGEESKQEGGEESVGENESENKSSSKKSSSDKSSSDKSSSDKSSKKRDKKAEDIEGEGETDAEGESESEADGEDEGDSEPDSEDNPSLGLMENFEEQYNIIMKRVKKISKLVNTNGQARIMRVLRKAFCEPAFVKRNLPYNSSFWISQNKSLEPLD</sequence>
<feature type="compositionally biased region" description="Low complexity" evidence="1">
    <location>
        <begin position="209"/>
        <end position="219"/>
    </location>
</feature>
<feature type="compositionally biased region" description="Low complexity" evidence="1">
    <location>
        <begin position="1"/>
        <end position="13"/>
    </location>
</feature>
<organism evidence="2 3">
    <name type="scientific">Euplotes crassus</name>
    <dbReference type="NCBI Taxonomy" id="5936"/>
    <lineage>
        <taxon>Eukaryota</taxon>
        <taxon>Sar</taxon>
        <taxon>Alveolata</taxon>
        <taxon>Ciliophora</taxon>
        <taxon>Intramacronucleata</taxon>
        <taxon>Spirotrichea</taxon>
        <taxon>Hypotrichia</taxon>
        <taxon>Euplotida</taxon>
        <taxon>Euplotidae</taxon>
        <taxon>Moneuplotes</taxon>
    </lineage>
</organism>
<proteinExistence type="predicted"/>
<feature type="compositionally biased region" description="Basic and acidic residues" evidence="1">
    <location>
        <begin position="308"/>
        <end position="342"/>
    </location>
</feature>
<keyword evidence="3" id="KW-1185">Reference proteome</keyword>
<dbReference type="EMBL" id="CAMPGE010003297">
    <property type="protein sequence ID" value="CAI2362126.1"/>
    <property type="molecule type" value="Genomic_DNA"/>
</dbReference>